<dbReference type="EMBL" id="KL596660">
    <property type="protein sequence ID" value="KER30475.1"/>
    <property type="molecule type" value="Genomic_DNA"/>
</dbReference>
<dbReference type="CTD" id="20317274"/>
<feature type="region of interest" description="Disordered" evidence="1">
    <location>
        <begin position="234"/>
        <end position="275"/>
    </location>
</feature>
<name>A0A075A4G0_OPIVI</name>
<reference evidence="2 3" key="1">
    <citation type="submission" date="2013-11" db="EMBL/GenBank/DDBJ databases">
        <title>Opisthorchis viverrini - life in the bile duct.</title>
        <authorList>
            <person name="Young N.D."/>
            <person name="Nagarajan N."/>
            <person name="Lin S.J."/>
            <person name="Korhonen P.K."/>
            <person name="Jex A.R."/>
            <person name="Hall R.S."/>
            <person name="Safavi-Hemami H."/>
            <person name="Kaewkong W."/>
            <person name="Bertrand D."/>
            <person name="Gao S."/>
            <person name="Seet Q."/>
            <person name="Wongkham S."/>
            <person name="Teh B.T."/>
            <person name="Wongkham C."/>
            <person name="Intapan P.M."/>
            <person name="Maleewong W."/>
            <person name="Yang X."/>
            <person name="Hu M."/>
            <person name="Wang Z."/>
            <person name="Hofmann A."/>
            <person name="Sternberg P.W."/>
            <person name="Tan P."/>
            <person name="Wang J."/>
            <person name="Gasser R.B."/>
        </authorList>
    </citation>
    <scope>NUCLEOTIDE SEQUENCE [LARGE SCALE GENOMIC DNA]</scope>
</reference>
<evidence type="ECO:0000256" key="1">
    <source>
        <dbReference type="SAM" id="MobiDB-lite"/>
    </source>
</evidence>
<dbReference type="GeneID" id="20317274"/>
<gene>
    <name evidence="2" type="ORF">T265_03087</name>
</gene>
<keyword evidence="3" id="KW-1185">Reference proteome</keyword>
<protein>
    <submittedName>
        <fullName evidence="2">Uncharacterized protein</fullName>
    </submittedName>
</protein>
<dbReference type="KEGG" id="ovi:T265_03087"/>
<evidence type="ECO:0000313" key="3">
    <source>
        <dbReference type="Proteomes" id="UP000054324"/>
    </source>
</evidence>
<proteinExistence type="predicted"/>
<dbReference type="RefSeq" id="XP_009165756.1">
    <property type="nucleotide sequence ID" value="XM_009167492.1"/>
</dbReference>
<evidence type="ECO:0000313" key="2">
    <source>
        <dbReference type="EMBL" id="KER30475.1"/>
    </source>
</evidence>
<dbReference type="Proteomes" id="UP000054324">
    <property type="component" value="Unassembled WGS sequence"/>
</dbReference>
<sequence length="349" mass="39612">MNQRPPVQAFQSATREGVLTHNLQKRQKADPFTAVSKSKYAQLAVERLVGKHVYVNGKTITSQSFSCSFIIKINKELARCKPVRAPVGKPVVKRPRLVGYPIVPQECWNPVQPNPKHYVQKIVFGRIASLSNFLTVKPTENKLGKDWLRVKRMQWQLTRQTWKSDLLLRLEVACRPRPLLPPVNSLALTIPEIQLKLSSIYSKKWRNQLHRAAGLFSIDRLHLRGETSTKIPNSVEATSKIRPRRTPTESLLGRALPSPDKGPHEVDRPNSYPAPLVGPKVQTDADWLPFGTCSYVWIQTQDHEQRHVGASPPGHDTRQLVNFRITENQEAGGLTSYSDKDKPTRTFTY</sequence>
<dbReference type="AlphaFoldDB" id="A0A075A4G0"/>
<organism evidence="2 3">
    <name type="scientific">Opisthorchis viverrini</name>
    <name type="common">Southeast Asian liver fluke</name>
    <dbReference type="NCBI Taxonomy" id="6198"/>
    <lineage>
        <taxon>Eukaryota</taxon>
        <taxon>Metazoa</taxon>
        <taxon>Spiralia</taxon>
        <taxon>Lophotrochozoa</taxon>
        <taxon>Platyhelminthes</taxon>
        <taxon>Trematoda</taxon>
        <taxon>Digenea</taxon>
        <taxon>Opisthorchiida</taxon>
        <taxon>Opisthorchiata</taxon>
        <taxon>Opisthorchiidae</taxon>
        <taxon>Opisthorchis</taxon>
    </lineage>
</organism>
<accession>A0A075A4G0</accession>